<evidence type="ECO:0000313" key="1">
    <source>
        <dbReference type="EMBL" id="MBB4741491.1"/>
    </source>
</evidence>
<proteinExistence type="predicted"/>
<dbReference type="AlphaFoldDB" id="A0A7W7H030"/>
<dbReference type="Proteomes" id="UP000546162">
    <property type="component" value="Unassembled WGS sequence"/>
</dbReference>
<protein>
    <submittedName>
        <fullName evidence="1">Uncharacterized protein</fullName>
    </submittedName>
</protein>
<organism evidence="1 2">
    <name type="scientific">Actinoplanes octamycinicus</name>
    <dbReference type="NCBI Taxonomy" id="135948"/>
    <lineage>
        <taxon>Bacteria</taxon>
        <taxon>Bacillati</taxon>
        <taxon>Actinomycetota</taxon>
        <taxon>Actinomycetes</taxon>
        <taxon>Micromonosporales</taxon>
        <taxon>Micromonosporaceae</taxon>
        <taxon>Actinoplanes</taxon>
    </lineage>
</organism>
<dbReference type="RefSeq" id="WP_185041969.1">
    <property type="nucleotide sequence ID" value="NZ_BAABFG010000005.1"/>
</dbReference>
<keyword evidence="2" id="KW-1185">Reference proteome</keyword>
<dbReference type="InterPro" id="IPR045732">
    <property type="entry name" value="DUF6086"/>
</dbReference>
<accession>A0A7W7H030</accession>
<dbReference type="Pfam" id="PF19564">
    <property type="entry name" value="DUF6086"/>
    <property type="match status" value="1"/>
</dbReference>
<reference evidence="1 2" key="1">
    <citation type="submission" date="2020-08" db="EMBL/GenBank/DDBJ databases">
        <title>Sequencing the genomes of 1000 actinobacteria strains.</title>
        <authorList>
            <person name="Klenk H.-P."/>
        </authorList>
    </citation>
    <scope>NUCLEOTIDE SEQUENCE [LARGE SCALE GENOMIC DNA]</scope>
    <source>
        <strain evidence="1 2">DSM 45809</strain>
    </source>
</reference>
<evidence type="ECO:0000313" key="2">
    <source>
        <dbReference type="Proteomes" id="UP000546162"/>
    </source>
</evidence>
<comment type="caution">
    <text evidence="1">The sequence shown here is derived from an EMBL/GenBank/DDBJ whole genome shotgun (WGS) entry which is preliminary data.</text>
</comment>
<dbReference type="EMBL" id="JACHNB010000001">
    <property type="protein sequence ID" value="MBB4741491.1"/>
    <property type="molecule type" value="Genomic_DNA"/>
</dbReference>
<gene>
    <name evidence="1" type="ORF">BJY16_004950</name>
</gene>
<name>A0A7W7H030_9ACTN</name>
<sequence length="128" mass="14243">MGMYFYVGTAPTTPEEYRSLSRGPEIWDRSWNTSFMFCAQIAALAEMLKLPSGVHDTGMDEVYIDPPVLRAFLAATFDYLSRSGSLPLRRMLIGVVQTALFLDARATGTPFPIPPGFDDIEQDLDDIS</sequence>